<reference evidence="2 3" key="1">
    <citation type="submission" date="2017-07" db="EMBL/GenBank/DDBJ databases">
        <title>An improved, manually edited Actinidia chinensis var. chinensis (kiwifruit) genome highlights the challenges associated with draft genomes and gene prediction in plants.</title>
        <authorList>
            <person name="Pilkington S."/>
            <person name="Crowhurst R."/>
            <person name="Hilario E."/>
            <person name="Nardozza S."/>
            <person name="Fraser L."/>
            <person name="Peng Y."/>
            <person name="Gunaseelan K."/>
            <person name="Simpson R."/>
            <person name="Tahir J."/>
            <person name="Deroles S."/>
            <person name="Templeton K."/>
            <person name="Luo Z."/>
            <person name="Davy M."/>
            <person name="Cheng C."/>
            <person name="Mcneilage M."/>
            <person name="Scaglione D."/>
            <person name="Liu Y."/>
            <person name="Zhang Q."/>
            <person name="Datson P."/>
            <person name="De Silva N."/>
            <person name="Gardiner S."/>
            <person name="Bassett H."/>
            <person name="Chagne D."/>
            <person name="Mccallum J."/>
            <person name="Dzierzon H."/>
            <person name="Deng C."/>
            <person name="Wang Y.-Y."/>
            <person name="Barron N."/>
            <person name="Manako K."/>
            <person name="Bowen J."/>
            <person name="Foster T."/>
            <person name="Erridge Z."/>
            <person name="Tiffin H."/>
            <person name="Waite C."/>
            <person name="Davies K."/>
            <person name="Grierson E."/>
            <person name="Laing W."/>
            <person name="Kirk R."/>
            <person name="Chen X."/>
            <person name="Wood M."/>
            <person name="Montefiori M."/>
            <person name="Brummell D."/>
            <person name="Schwinn K."/>
            <person name="Catanach A."/>
            <person name="Fullerton C."/>
            <person name="Li D."/>
            <person name="Meiyalaghan S."/>
            <person name="Nieuwenhuizen N."/>
            <person name="Read N."/>
            <person name="Prakash R."/>
            <person name="Hunter D."/>
            <person name="Zhang H."/>
            <person name="Mckenzie M."/>
            <person name="Knabel M."/>
            <person name="Harris A."/>
            <person name="Allan A."/>
            <person name="Chen A."/>
            <person name="Janssen B."/>
            <person name="Plunkett B."/>
            <person name="Dwamena C."/>
            <person name="Voogd C."/>
            <person name="Leif D."/>
            <person name="Lafferty D."/>
            <person name="Souleyre E."/>
            <person name="Varkonyi-Gasic E."/>
            <person name="Gambi F."/>
            <person name="Hanley J."/>
            <person name="Yao J.-L."/>
            <person name="Cheung J."/>
            <person name="David K."/>
            <person name="Warren B."/>
            <person name="Marsh K."/>
            <person name="Snowden K."/>
            <person name="Lin-Wang K."/>
            <person name="Brian L."/>
            <person name="Martinez-Sanchez M."/>
            <person name="Wang M."/>
            <person name="Ileperuma N."/>
            <person name="Macnee N."/>
            <person name="Campin R."/>
            <person name="Mcatee P."/>
            <person name="Drummond R."/>
            <person name="Espley R."/>
            <person name="Ireland H."/>
            <person name="Wu R."/>
            <person name="Atkinson R."/>
            <person name="Karunairetnam S."/>
            <person name="Bulley S."/>
            <person name="Chunkath S."/>
            <person name="Hanley Z."/>
            <person name="Storey R."/>
            <person name="Thrimawithana A."/>
            <person name="Thomson S."/>
            <person name="David C."/>
            <person name="Testolin R."/>
        </authorList>
    </citation>
    <scope>NUCLEOTIDE SEQUENCE [LARGE SCALE GENOMIC DNA]</scope>
    <source>
        <strain evidence="3">cv. Red5</strain>
        <tissue evidence="2">Young leaf</tissue>
    </source>
</reference>
<feature type="region of interest" description="Disordered" evidence="1">
    <location>
        <begin position="1"/>
        <end position="23"/>
    </location>
</feature>
<reference evidence="3" key="2">
    <citation type="journal article" date="2018" name="BMC Genomics">
        <title>A manually annotated Actinidia chinensis var. chinensis (kiwifruit) genome highlights the challenges associated with draft genomes and gene prediction in plants.</title>
        <authorList>
            <person name="Pilkington S.M."/>
            <person name="Crowhurst R."/>
            <person name="Hilario E."/>
            <person name="Nardozza S."/>
            <person name="Fraser L."/>
            <person name="Peng Y."/>
            <person name="Gunaseelan K."/>
            <person name="Simpson R."/>
            <person name="Tahir J."/>
            <person name="Deroles S.C."/>
            <person name="Templeton K."/>
            <person name="Luo Z."/>
            <person name="Davy M."/>
            <person name="Cheng C."/>
            <person name="McNeilage M."/>
            <person name="Scaglione D."/>
            <person name="Liu Y."/>
            <person name="Zhang Q."/>
            <person name="Datson P."/>
            <person name="De Silva N."/>
            <person name="Gardiner S.E."/>
            <person name="Bassett H."/>
            <person name="Chagne D."/>
            <person name="McCallum J."/>
            <person name="Dzierzon H."/>
            <person name="Deng C."/>
            <person name="Wang Y.Y."/>
            <person name="Barron L."/>
            <person name="Manako K."/>
            <person name="Bowen J."/>
            <person name="Foster T.M."/>
            <person name="Erridge Z.A."/>
            <person name="Tiffin H."/>
            <person name="Waite C.N."/>
            <person name="Davies K.M."/>
            <person name="Grierson E.P."/>
            <person name="Laing W.A."/>
            <person name="Kirk R."/>
            <person name="Chen X."/>
            <person name="Wood M."/>
            <person name="Montefiori M."/>
            <person name="Brummell D.A."/>
            <person name="Schwinn K.E."/>
            <person name="Catanach A."/>
            <person name="Fullerton C."/>
            <person name="Li D."/>
            <person name="Meiyalaghan S."/>
            <person name="Nieuwenhuizen N."/>
            <person name="Read N."/>
            <person name="Prakash R."/>
            <person name="Hunter D."/>
            <person name="Zhang H."/>
            <person name="McKenzie M."/>
            <person name="Knabel M."/>
            <person name="Harris A."/>
            <person name="Allan A.C."/>
            <person name="Gleave A."/>
            <person name="Chen A."/>
            <person name="Janssen B.J."/>
            <person name="Plunkett B."/>
            <person name="Ampomah-Dwamena C."/>
            <person name="Voogd C."/>
            <person name="Leif D."/>
            <person name="Lafferty D."/>
            <person name="Souleyre E.J.F."/>
            <person name="Varkonyi-Gasic E."/>
            <person name="Gambi F."/>
            <person name="Hanley J."/>
            <person name="Yao J.L."/>
            <person name="Cheung J."/>
            <person name="David K.M."/>
            <person name="Warren B."/>
            <person name="Marsh K."/>
            <person name="Snowden K.C."/>
            <person name="Lin-Wang K."/>
            <person name="Brian L."/>
            <person name="Martinez-Sanchez M."/>
            <person name="Wang M."/>
            <person name="Ileperuma N."/>
            <person name="Macnee N."/>
            <person name="Campin R."/>
            <person name="McAtee P."/>
            <person name="Drummond R.S.M."/>
            <person name="Espley R.V."/>
            <person name="Ireland H.S."/>
            <person name="Wu R."/>
            <person name="Atkinson R.G."/>
            <person name="Karunairetnam S."/>
            <person name="Bulley S."/>
            <person name="Chunkath S."/>
            <person name="Hanley Z."/>
            <person name="Storey R."/>
            <person name="Thrimawithana A.H."/>
            <person name="Thomson S."/>
            <person name="David C."/>
            <person name="Testolin R."/>
            <person name="Huang H."/>
            <person name="Hellens R.P."/>
            <person name="Schaffer R.J."/>
        </authorList>
    </citation>
    <scope>NUCLEOTIDE SEQUENCE [LARGE SCALE GENOMIC DNA]</scope>
    <source>
        <strain evidence="3">cv. Red5</strain>
    </source>
</reference>
<evidence type="ECO:0000256" key="1">
    <source>
        <dbReference type="SAM" id="MobiDB-lite"/>
    </source>
</evidence>
<dbReference type="Gramene" id="PSS03945">
    <property type="protein sequence ID" value="PSS03945"/>
    <property type="gene ID" value="CEY00_Acc19779"/>
</dbReference>
<sequence length="160" mass="17987">MKHEKEETMQSNRNGDEALTNMPSGCFNNKRIKLIAKQNQKMENDTLAMPDICSDQISTHRWRTGWPYSRTSGCQNPRTNNARSSSTRAINGKCGKCRNTRTNNARSSSTRAINGECGKCRNTRTNNARSYSTRAINGECGKCRTSTDSGQGGWLCRRRK</sequence>
<name>A0A2R6Q7T1_ACTCC</name>
<evidence type="ECO:0000313" key="2">
    <source>
        <dbReference type="EMBL" id="PSS03945.1"/>
    </source>
</evidence>
<organism evidence="2 3">
    <name type="scientific">Actinidia chinensis var. chinensis</name>
    <name type="common">Chinese soft-hair kiwi</name>
    <dbReference type="NCBI Taxonomy" id="1590841"/>
    <lineage>
        <taxon>Eukaryota</taxon>
        <taxon>Viridiplantae</taxon>
        <taxon>Streptophyta</taxon>
        <taxon>Embryophyta</taxon>
        <taxon>Tracheophyta</taxon>
        <taxon>Spermatophyta</taxon>
        <taxon>Magnoliopsida</taxon>
        <taxon>eudicotyledons</taxon>
        <taxon>Gunneridae</taxon>
        <taxon>Pentapetalae</taxon>
        <taxon>asterids</taxon>
        <taxon>Ericales</taxon>
        <taxon>Actinidiaceae</taxon>
        <taxon>Actinidia</taxon>
    </lineage>
</organism>
<evidence type="ECO:0000313" key="3">
    <source>
        <dbReference type="Proteomes" id="UP000241394"/>
    </source>
</evidence>
<comment type="caution">
    <text evidence="2">The sequence shown here is derived from an EMBL/GenBank/DDBJ whole genome shotgun (WGS) entry which is preliminary data.</text>
</comment>
<dbReference type="InParanoid" id="A0A2R6Q7T1"/>
<dbReference type="Proteomes" id="UP000241394">
    <property type="component" value="Chromosome LG18"/>
</dbReference>
<dbReference type="AlphaFoldDB" id="A0A2R6Q7T1"/>
<gene>
    <name evidence="2" type="ORF">CEY00_Acc19779</name>
</gene>
<accession>A0A2R6Q7T1</accession>
<keyword evidence="3" id="KW-1185">Reference proteome</keyword>
<dbReference type="EMBL" id="NKQK01000018">
    <property type="protein sequence ID" value="PSS03945.1"/>
    <property type="molecule type" value="Genomic_DNA"/>
</dbReference>
<proteinExistence type="predicted"/>
<protein>
    <submittedName>
        <fullName evidence="2">BEACH domain-containing protein</fullName>
    </submittedName>
</protein>